<dbReference type="InterPro" id="IPR007332">
    <property type="entry name" value="DUF411"/>
</dbReference>
<keyword evidence="3" id="KW-1185">Reference proteome</keyword>
<evidence type="ECO:0000313" key="3">
    <source>
        <dbReference type="Proteomes" id="UP000295729"/>
    </source>
</evidence>
<keyword evidence="1" id="KW-0732">Signal</keyword>
<dbReference type="EMBL" id="SNZA01000001">
    <property type="protein sequence ID" value="TDR15037.1"/>
    <property type="molecule type" value="Genomic_DNA"/>
</dbReference>
<dbReference type="RefSeq" id="WP_133559672.1">
    <property type="nucleotide sequence ID" value="NZ_JAJGNH010000008.1"/>
</dbReference>
<gene>
    <name evidence="2" type="ORF">C8D85_0391</name>
</gene>
<evidence type="ECO:0000313" key="2">
    <source>
        <dbReference type="EMBL" id="TDR15037.1"/>
    </source>
</evidence>
<dbReference type="Proteomes" id="UP000295729">
    <property type="component" value="Unassembled WGS sequence"/>
</dbReference>
<dbReference type="AlphaFoldDB" id="A0A4R6XCX1"/>
<name>A0A4R6XCX1_9GAMM</name>
<reference evidence="2 3" key="1">
    <citation type="submission" date="2019-03" db="EMBL/GenBank/DDBJ databases">
        <title>Genomic Encyclopedia of Type Strains, Phase IV (KMG-IV): sequencing the most valuable type-strain genomes for metagenomic binning, comparative biology and taxonomic classification.</title>
        <authorList>
            <person name="Goeker M."/>
        </authorList>
    </citation>
    <scope>NUCLEOTIDE SEQUENCE [LARGE SCALE GENOMIC DNA]</scope>
    <source>
        <strain evidence="2 3">DSM 5604</strain>
    </source>
</reference>
<evidence type="ECO:0008006" key="4">
    <source>
        <dbReference type="Google" id="ProtNLM"/>
    </source>
</evidence>
<protein>
    <recommendedName>
        <fullName evidence="4">Metal-binding protein</fullName>
    </recommendedName>
</protein>
<proteinExistence type="predicted"/>
<organism evidence="2 3">
    <name type="scientific">Marinomonas communis</name>
    <dbReference type="NCBI Taxonomy" id="28254"/>
    <lineage>
        <taxon>Bacteria</taxon>
        <taxon>Pseudomonadati</taxon>
        <taxon>Pseudomonadota</taxon>
        <taxon>Gammaproteobacteria</taxon>
        <taxon>Oceanospirillales</taxon>
        <taxon>Oceanospirillaceae</taxon>
        <taxon>Marinomonas</taxon>
    </lineage>
</organism>
<feature type="chain" id="PRO_5020545589" description="Metal-binding protein" evidence="1">
    <location>
        <begin position="20"/>
        <end position="166"/>
    </location>
</feature>
<sequence length="166" mass="17923">MKRLTPIAMVAVISLQAFALSTAVQAQQNITFNADKEFLVHKSPTCGCCTGWVDHMTSHGAHTKVQHSDNLADLKADLGIPANARSCHTAITESGYVFEGHIPAKFIQQFLSNPIPDTKGLVVPGMPVGSPGMEYNDQFMPYAVYLLKSDGSLEVFAKVNSLADQT</sequence>
<accession>A0A4R6XCX1</accession>
<evidence type="ECO:0000256" key="1">
    <source>
        <dbReference type="SAM" id="SignalP"/>
    </source>
</evidence>
<feature type="signal peptide" evidence="1">
    <location>
        <begin position="1"/>
        <end position="19"/>
    </location>
</feature>
<dbReference type="OrthoDB" id="14727at2"/>
<dbReference type="Pfam" id="PF04214">
    <property type="entry name" value="DUF411"/>
    <property type="match status" value="1"/>
</dbReference>
<comment type="caution">
    <text evidence="2">The sequence shown here is derived from an EMBL/GenBank/DDBJ whole genome shotgun (WGS) entry which is preliminary data.</text>
</comment>